<proteinExistence type="predicted"/>
<name>A0AA87YX13_FICCA</name>
<dbReference type="EMBL" id="BTGU01007601">
    <property type="protein sequence ID" value="GMN19650.1"/>
    <property type="molecule type" value="Genomic_DNA"/>
</dbReference>
<dbReference type="AlphaFoldDB" id="A0AA87YX13"/>
<comment type="caution">
    <text evidence="1">The sequence shown here is derived from an EMBL/GenBank/DDBJ whole genome shotgun (WGS) entry which is preliminary data.</text>
</comment>
<sequence length="89" mass="9686">MNSGNPKVPAHAQHGAHHASISPAIALPFLEPASPNTRNTLCKRLRLRPMHDYGADLSTDNLLVCLSRGGANRYDCKCDDPPRTGRHCT</sequence>
<organism evidence="1 2">
    <name type="scientific">Ficus carica</name>
    <name type="common">Common fig</name>
    <dbReference type="NCBI Taxonomy" id="3494"/>
    <lineage>
        <taxon>Eukaryota</taxon>
        <taxon>Viridiplantae</taxon>
        <taxon>Streptophyta</taxon>
        <taxon>Embryophyta</taxon>
        <taxon>Tracheophyta</taxon>
        <taxon>Spermatophyta</taxon>
        <taxon>Magnoliopsida</taxon>
        <taxon>eudicotyledons</taxon>
        <taxon>Gunneridae</taxon>
        <taxon>Pentapetalae</taxon>
        <taxon>rosids</taxon>
        <taxon>fabids</taxon>
        <taxon>Rosales</taxon>
        <taxon>Moraceae</taxon>
        <taxon>Ficeae</taxon>
        <taxon>Ficus</taxon>
    </lineage>
</organism>
<evidence type="ECO:0000313" key="1">
    <source>
        <dbReference type="EMBL" id="GMN19650.1"/>
    </source>
</evidence>
<protein>
    <submittedName>
        <fullName evidence="1">Uncharacterized protein</fullName>
    </submittedName>
</protein>
<accession>A0AA87YX13</accession>
<gene>
    <name evidence="1" type="ORF">TIFTF001_049938</name>
</gene>
<dbReference type="Proteomes" id="UP001187192">
    <property type="component" value="Unassembled WGS sequence"/>
</dbReference>
<evidence type="ECO:0000313" key="2">
    <source>
        <dbReference type="Proteomes" id="UP001187192"/>
    </source>
</evidence>
<keyword evidence="2" id="KW-1185">Reference proteome</keyword>
<reference evidence="1" key="1">
    <citation type="submission" date="2023-07" db="EMBL/GenBank/DDBJ databases">
        <title>draft genome sequence of fig (Ficus carica).</title>
        <authorList>
            <person name="Takahashi T."/>
            <person name="Nishimura K."/>
        </authorList>
    </citation>
    <scope>NUCLEOTIDE SEQUENCE</scope>
</reference>